<organism evidence="2 3">
    <name type="scientific">Tetranychus urticae</name>
    <name type="common">Two-spotted spider mite</name>
    <dbReference type="NCBI Taxonomy" id="32264"/>
    <lineage>
        <taxon>Eukaryota</taxon>
        <taxon>Metazoa</taxon>
        <taxon>Ecdysozoa</taxon>
        <taxon>Arthropoda</taxon>
        <taxon>Chelicerata</taxon>
        <taxon>Arachnida</taxon>
        <taxon>Acari</taxon>
        <taxon>Acariformes</taxon>
        <taxon>Trombidiformes</taxon>
        <taxon>Prostigmata</taxon>
        <taxon>Eleutherengona</taxon>
        <taxon>Raphignathae</taxon>
        <taxon>Tetranychoidea</taxon>
        <taxon>Tetranychidae</taxon>
        <taxon>Tetranychus</taxon>
    </lineage>
</organism>
<sequence length="458" mass="53067">MNFARLICVIGCAIQLFGVLNNYFKREVISEVEFKFPRDIEVPDITFCTDFINAVNFDLYYNNQRSKIPGSCSHVNNSADLRSCLIEKFTIKEFTKYISQQYTVNAFYADLIIWPINIFEDIKFWIDSHESFKNPFKSGLCGITPYIREPLMCYTVHCKNSSSTGKISPLTVKQQDLRMSPTLRSILRIKFNETIFDRWDRTWIFLTPPGTLPRGFESAYLILRRAAGKTINYYISYKRVHVELLPYPFKSNCVYYNETFNGRTRLELFENCLNHLSNQRLGTIFYSTFNSVEVNSTLASPLRESSRYLHQYHKIEKQCSKLIDNPECISEYFITLGLGYQVLNKTSDQSTQLTLLAPTEPDLIKKSKPAFIIFQVFLYAGSVLGVWLGFNIVSHTGQIILLSGNRDEVKSNPNGHQDQKILFTKKTVRNRPKKYFKTIKVSLLLIEIFLSFTEKAIS</sequence>
<dbReference type="Proteomes" id="UP000015104">
    <property type="component" value="Unassembled WGS sequence"/>
</dbReference>
<evidence type="ECO:0000313" key="3">
    <source>
        <dbReference type="Proteomes" id="UP000015104"/>
    </source>
</evidence>
<keyword evidence="1" id="KW-0472">Membrane</keyword>
<dbReference type="EMBL" id="CAEY01002034">
    <property type="status" value="NOT_ANNOTATED_CDS"/>
    <property type="molecule type" value="Genomic_DNA"/>
</dbReference>
<keyword evidence="1" id="KW-1133">Transmembrane helix</keyword>
<dbReference type="AlphaFoldDB" id="T1KEA8"/>
<reference evidence="3" key="1">
    <citation type="submission" date="2011-08" db="EMBL/GenBank/DDBJ databases">
        <authorList>
            <person name="Rombauts S."/>
        </authorList>
    </citation>
    <scope>NUCLEOTIDE SEQUENCE</scope>
    <source>
        <strain evidence="3">London</strain>
    </source>
</reference>
<evidence type="ECO:0000256" key="1">
    <source>
        <dbReference type="SAM" id="Phobius"/>
    </source>
</evidence>
<evidence type="ECO:0000313" key="2">
    <source>
        <dbReference type="EnsemblMetazoa" id="tetur09g05910.1"/>
    </source>
</evidence>
<accession>T1KEA8</accession>
<name>T1KEA8_TETUR</name>
<dbReference type="HOGENOM" id="CLU_753009_0_0_1"/>
<proteinExistence type="predicted"/>
<feature type="transmembrane region" description="Helical" evidence="1">
    <location>
        <begin position="370"/>
        <end position="393"/>
    </location>
</feature>
<dbReference type="EnsemblMetazoa" id="tetur09g05910.1">
    <property type="protein sequence ID" value="tetur09g05910.1"/>
    <property type="gene ID" value="tetur09g05910"/>
</dbReference>
<reference evidence="2" key="2">
    <citation type="submission" date="2015-06" db="UniProtKB">
        <authorList>
            <consortium name="EnsemblMetazoa"/>
        </authorList>
    </citation>
    <scope>IDENTIFICATION</scope>
</reference>
<protein>
    <submittedName>
        <fullName evidence="2">Uncharacterized protein</fullName>
    </submittedName>
</protein>
<keyword evidence="3" id="KW-1185">Reference proteome</keyword>
<keyword evidence="1" id="KW-0812">Transmembrane</keyword>